<dbReference type="AlphaFoldDB" id="A0A9E9C8R3"/>
<feature type="signal peptide" evidence="1">
    <location>
        <begin position="1"/>
        <end position="26"/>
    </location>
</feature>
<feature type="chain" id="PRO_5038497149" description="DUF6816 domain-containing protein" evidence="1">
    <location>
        <begin position="27"/>
        <end position="274"/>
    </location>
</feature>
<feature type="domain" description="DUF6816" evidence="2">
    <location>
        <begin position="50"/>
        <end position="272"/>
    </location>
</feature>
<reference evidence="3" key="1">
    <citation type="submission" date="2022-12" db="EMBL/GenBank/DDBJ databases">
        <title>Polyphasic identification of a Novel Hot-Spring Cyanobacterium Ocullathermofonsia sinensis gen nov. sp. nov. and Genomic Insights on its Adaptations to the Thermal Habitat.</title>
        <authorList>
            <person name="Daroch M."/>
            <person name="Tang J."/>
            <person name="Jiang Y."/>
        </authorList>
    </citation>
    <scope>NUCLEOTIDE SEQUENCE</scope>
    <source>
        <strain evidence="3">PKUAC-SCTA174</strain>
    </source>
</reference>
<name>A0A9E9C8R3_9CYAN</name>
<gene>
    <name evidence="3" type="ORF">OXH18_06790</name>
</gene>
<keyword evidence="4" id="KW-1185">Reference proteome</keyword>
<dbReference type="Proteomes" id="UP001163152">
    <property type="component" value="Chromosome"/>
</dbReference>
<dbReference type="Pfam" id="PF20670">
    <property type="entry name" value="DUF6816"/>
    <property type="match status" value="1"/>
</dbReference>
<dbReference type="InterPro" id="IPR049213">
    <property type="entry name" value="DUF6816"/>
</dbReference>
<dbReference type="EMBL" id="CP113797">
    <property type="protein sequence ID" value="WAL61684.1"/>
    <property type="molecule type" value="Genomic_DNA"/>
</dbReference>
<organism evidence="3 4">
    <name type="scientific">Thermocoleostomius sinensis A174</name>
    <dbReference type="NCBI Taxonomy" id="2016057"/>
    <lineage>
        <taxon>Bacteria</taxon>
        <taxon>Bacillati</taxon>
        <taxon>Cyanobacteriota</taxon>
        <taxon>Cyanophyceae</taxon>
        <taxon>Oculatellales</taxon>
        <taxon>Oculatellaceae</taxon>
        <taxon>Thermocoleostomius</taxon>
    </lineage>
</organism>
<protein>
    <recommendedName>
        <fullName evidence="2">DUF6816 domain-containing protein</fullName>
    </recommendedName>
</protein>
<evidence type="ECO:0000313" key="4">
    <source>
        <dbReference type="Proteomes" id="UP001163152"/>
    </source>
</evidence>
<proteinExistence type="predicted"/>
<keyword evidence="1" id="KW-0732">Signal</keyword>
<evidence type="ECO:0000259" key="2">
    <source>
        <dbReference type="Pfam" id="PF20670"/>
    </source>
</evidence>
<evidence type="ECO:0000313" key="3">
    <source>
        <dbReference type="EMBL" id="WAL61684.1"/>
    </source>
</evidence>
<evidence type="ECO:0000256" key="1">
    <source>
        <dbReference type="SAM" id="SignalP"/>
    </source>
</evidence>
<dbReference type="KEGG" id="tsin:OXH18_06790"/>
<dbReference type="RefSeq" id="WP_268611710.1">
    <property type="nucleotide sequence ID" value="NZ_CP113797.1"/>
</dbReference>
<sequence length="274" mass="31201">MKRPWRLVWILSLLLLWLFCSGTAQAGMLSDRLSQFPDWHEKPLSQPAKDEDLFYPDWFDGNWTVTTTLVDMVAPLAPDIVTPGFEGNRQFLNQPITCPIRFVKLAVPRVQSLLSPIFRNKSPQVVSDRAFNGESLTKAYLGDQAILAVKVDPTNPNRQITLFRSDRQLVSTVIARATETPDPDRFITTEVFQQEFLGAPEIYFNEVENTTAYTHHATVESPETPEIVADQVTAIYLSPQDPHYFEAIDPKSLFGEPRPVALYRYRLEFRRAAG</sequence>
<accession>A0A9E9C8R3</accession>